<protein>
    <submittedName>
        <fullName evidence="2">Uncharacterized protein</fullName>
    </submittedName>
</protein>
<feature type="compositionally biased region" description="Basic residues" evidence="1">
    <location>
        <begin position="1"/>
        <end position="29"/>
    </location>
</feature>
<reference evidence="2" key="1">
    <citation type="submission" date="2020-02" db="EMBL/GenBank/DDBJ databases">
        <authorList>
            <person name="Meier V. D."/>
        </authorList>
    </citation>
    <scope>NUCLEOTIDE SEQUENCE</scope>
    <source>
        <strain evidence="2">AVDCRST_MAG59</strain>
    </source>
</reference>
<proteinExistence type="predicted"/>
<feature type="non-terminal residue" evidence="2">
    <location>
        <position position="51"/>
    </location>
</feature>
<feature type="non-terminal residue" evidence="2">
    <location>
        <position position="1"/>
    </location>
</feature>
<name>A0A6J4U4W7_9BACT</name>
<evidence type="ECO:0000313" key="2">
    <source>
        <dbReference type="EMBL" id="CAA9541052.1"/>
    </source>
</evidence>
<sequence length="51" mass="5877">DRSRCSRRPARRLGRARPRPARCRRRRAPPLRPLGRGTAGVGARLRPTHRL</sequence>
<feature type="region of interest" description="Disordered" evidence="1">
    <location>
        <begin position="1"/>
        <end position="51"/>
    </location>
</feature>
<organism evidence="2">
    <name type="scientific">uncultured Thermomicrobiales bacterium</name>
    <dbReference type="NCBI Taxonomy" id="1645740"/>
    <lineage>
        <taxon>Bacteria</taxon>
        <taxon>Pseudomonadati</taxon>
        <taxon>Thermomicrobiota</taxon>
        <taxon>Thermomicrobia</taxon>
        <taxon>Thermomicrobiales</taxon>
        <taxon>environmental samples</taxon>
    </lineage>
</organism>
<accession>A0A6J4U4W7</accession>
<dbReference type="EMBL" id="CADCWF010000043">
    <property type="protein sequence ID" value="CAA9541052.1"/>
    <property type="molecule type" value="Genomic_DNA"/>
</dbReference>
<dbReference type="AlphaFoldDB" id="A0A6J4U4W7"/>
<gene>
    <name evidence="2" type="ORF">AVDCRST_MAG59-837</name>
</gene>
<evidence type="ECO:0000256" key="1">
    <source>
        <dbReference type="SAM" id="MobiDB-lite"/>
    </source>
</evidence>